<dbReference type="EMBL" id="AGNK02005371">
    <property type="status" value="NOT_ANNOTATED_CDS"/>
    <property type="molecule type" value="Genomic_DNA"/>
</dbReference>
<dbReference type="Proteomes" id="UP000004995">
    <property type="component" value="Unassembled WGS sequence"/>
</dbReference>
<reference evidence="1" key="2">
    <citation type="submission" date="2015-07" db="EMBL/GenBank/DDBJ databases">
        <authorList>
            <person name="Noorani M."/>
        </authorList>
    </citation>
    <scope>NUCLEOTIDE SEQUENCE</scope>
    <source>
        <strain evidence="1">Yugu1</strain>
    </source>
</reference>
<evidence type="ECO:0008006" key="4">
    <source>
        <dbReference type="Google" id="ProtNLM"/>
    </source>
</evidence>
<keyword evidence="3" id="KW-1185">Reference proteome</keyword>
<dbReference type="PANTHER" id="PTHR33085">
    <property type="entry name" value="OS12G0113100 PROTEIN-RELATED"/>
    <property type="match status" value="1"/>
</dbReference>
<dbReference type="EMBL" id="CM003536">
    <property type="protein sequence ID" value="RCV40913.1"/>
    <property type="molecule type" value="Genomic_DNA"/>
</dbReference>
<protein>
    <recommendedName>
        <fullName evidence="4">F-box associated domain-containing protein</fullName>
    </recommendedName>
</protein>
<accession>K4AD98</accession>
<dbReference type="Gramene" id="KQK87119">
    <property type="protein sequence ID" value="KQK87119"/>
    <property type="gene ID" value="SETIT_036855mg"/>
</dbReference>
<name>K4AD98_SETIT</name>
<reference evidence="1 3" key="1">
    <citation type="journal article" date="2012" name="Nat. Biotechnol.">
        <title>Reference genome sequence of the model plant Setaria.</title>
        <authorList>
            <person name="Bennetzen J.L."/>
            <person name="Schmutz J."/>
            <person name="Wang H."/>
            <person name="Percifield R."/>
            <person name="Hawkins J."/>
            <person name="Pontaroli A.C."/>
            <person name="Estep M."/>
            <person name="Feng L."/>
            <person name="Vaughn J.N."/>
            <person name="Grimwood J."/>
            <person name="Jenkins J."/>
            <person name="Barry K."/>
            <person name="Lindquist E."/>
            <person name="Hellsten U."/>
            <person name="Deshpande S."/>
            <person name="Wang X."/>
            <person name="Wu X."/>
            <person name="Mitros T."/>
            <person name="Triplett J."/>
            <person name="Yang X."/>
            <person name="Ye C.Y."/>
            <person name="Mauro-Herrera M."/>
            <person name="Wang L."/>
            <person name="Li P."/>
            <person name="Sharma M."/>
            <person name="Sharma R."/>
            <person name="Ronald P.C."/>
            <person name="Panaud O."/>
            <person name="Kellogg E.A."/>
            <person name="Brutnell T.P."/>
            <person name="Doust A.N."/>
            <person name="Tuskan G.A."/>
            <person name="Rokhsar D."/>
            <person name="Devos K.M."/>
        </authorList>
    </citation>
    <scope>NUCLEOTIDE SEQUENCE [LARGE SCALE GENOMIC DNA]</scope>
    <source>
        <strain evidence="3">cv. Yugu1</strain>
        <strain evidence="1">Yugu1</strain>
    </source>
</reference>
<dbReference type="PANTHER" id="PTHR33085:SF62">
    <property type="entry name" value="OS03G0632600 PROTEIN"/>
    <property type="match status" value="1"/>
</dbReference>
<dbReference type="OMA" id="HPVAYWM"/>
<dbReference type="HOGENOM" id="CLU_021283_0_1_1"/>
<evidence type="ECO:0000313" key="2">
    <source>
        <dbReference type="EnsemblPlants" id="KQK87119"/>
    </source>
</evidence>
<dbReference type="InterPro" id="IPR012871">
    <property type="entry name" value="DUF1668_ORYSA"/>
</dbReference>
<dbReference type="ExpressionAtlas" id="K4AD98">
    <property type="expression patterns" value="baseline"/>
</dbReference>
<proteinExistence type="predicted"/>
<gene>
    <name evidence="1" type="ORF">SETIT_9G093300v2</name>
</gene>
<dbReference type="EnsemblPlants" id="KQK87119">
    <property type="protein sequence ID" value="KQK87119"/>
    <property type="gene ID" value="SETIT_036855mg"/>
</dbReference>
<evidence type="ECO:0000313" key="3">
    <source>
        <dbReference type="Proteomes" id="UP000004995"/>
    </source>
</evidence>
<organism evidence="2 3">
    <name type="scientific">Setaria italica</name>
    <name type="common">Foxtail millet</name>
    <name type="synonym">Panicum italicum</name>
    <dbReference type="NCBI Taxonomy" id="4555"/>
    <lineage>
        <taxon>Eukaryota</taxon>
        <taxon>Viridiplantae</taxon>
        <taxon>Streptophyta</taxon>
        <taxon>Embryophyta</taxon>
        <taxon>Tracheophyta</taxon>
        <taxon>Spermatophyta</taxon>
        <taxon>Magnoliopsida</taxon>
        <taxon>Liliopsida</taxon>
        <taxon>Poales</taxon>
        <taxon>Poaceae</taxon>
        <taxon>PACMAD clade</taxon>
        <taxon>Panicoideae</taxon>
        <taxon>Panicodae</taxon>
        <taxon>Paniceae</taxon>
        <taxon>Cenchrinae</taxon>
        <taxon>Setaria</taxon>
    </lineage>
</organism>
<evidence type="ECO:0000313" key="1">
    <source>
        <dbReference type="EMBL" id="RCV40913.1"/>
    </source>
</evidence>
<dbReference type="Pfam" id="PF07893">
    <property type="entry name" value="DUF1668"/>
    <property type="match status" value="1"/>
</dbReference>
<dbReference type="eggNOG" id="ENOG502R443">
    <property type="taxonomic scope" value="Eukaryota"/>
</dbReference>
<reference evidence="2" key="3">
    <citation type="submission" date="2018-08" db="UniProtKB">
        <authorList>
            <consortium name="EnsemblPlants"/>
        </authorList>
    </citation>
    <scope>IDENTIFICATION</scope>
    <source>
        <strain evidence="2">Yugu1</strain>
    </source>
</reference>
<dbReference type="AlphaFoldDB" id="K4AD98"/>
<sequence>MARIACPLPSSVWRKGAASPCTLRRLRCSFTPSRSLMSGPRQLLDPVKPIYVMVGGRLFALADGSFERLYPPPCHAWHKLPELPFWSKHVTCYTDVRTLYVSIGGCAPATLSFDTAESVIRDGDCRWKQHGQWQLPFTGRAYYEHRLEAWVGLSRDPRTIGHLCSCDAVPTNASQQQCPAMKLSKEKLFSEVPEERQIGATLVRMGEGKFCLLECVYIQADEQTGSDGEKIEDSVDEVTEKKDHRKRFIRLTTFSASYDKNGDLTTVSSRRLRYCSVPEEVTEPMLEHPVAYWM</sequence>
<dbReference type="OrthoDB" id="635005at2759"/>